<evidence type="ECO:0000259" key="5">
    <source>
        <dbReference type="Pfam" id="PF00149"/>
    </source>
</evidence>
<dbReference type="PANTHER" id="PTHR42988">
    <property type="entry name" value="PHOSPHOHYDROLASE"/>
    <property type="match status" value="1"/>
</dbReference>
<evidence type="ECO:0000313" key="7">
    <source>
        <dbReference type="Proteomes" id="UP000245998"/>
    </source>
</evidence>
<reference evidence="6 7" key="1">
    <citation type="submission" date="2018-04" db="EMBL/GenBank/DDBJ databases">
        <title>Camelliibacillus theae gen. nov., sp. nov., isolated from Pu'er tea.</title>
        <authorList>
            <person name="Niu L."/>
        </authorList>
    </citation>
    <scope>NUCLEOTIDE SEQUENCE [LARGE SCALE GENOMIC DNA]</scope>
    <source>
        <strain evidence="6 7">T8</strain>
    </source>
</reference>
<dbReference type="RefSeq" id="WP_116555055.1">
    <property type="nucleotide sequence ID" value="NZ_QCZG01000023.1"/>
</dbReference>
<dbReference type="Pfam" id="PF00149">
    <property type="entry name" value="Metallophos"/>
    <property type="match status" value="1"/>
</dbReference>
<dbReference type="EMBL" id="QCZG01000023">
    <property type="protein sequence ID" value="PWA10341.1"/>
    <property type="molecule type" value="Genomic_DNA"/>
</dbReference>
<dbReference type="OrthoDB" id="5505563at2"/>
<dbReference type="InterPro" id="IPR050884">
    <property type="entry name" value="CNP_phosphodiesterase-III"/>
</dbReference>
<feature type="domain" description="Calcineurin-like phosphoesterase" evidence="5">
    <location>
        <begin position="4"/>
        <end position="201"/>
    </location>
</feature>
<dbReference type="GO" id="GO:0046872">
    <property type="term" value="F:metal ion binding"/>
    <property type="evidence" value="ECO:0007669"/>
    <property type="project" value="UniProtKB-KW"/>
</dbReference>
<evidence type="ECO:0000256" key="2">
    <source>
        <dbReference type="ARBA" id="ARBA00022801"/>
    </source>
</evidence>
<dbReference type="PANTHER" id="PTHR42988:SF2">
    <property type="entry name" value="CYCLIC NUCLEOTIDE PHOSPHODIESTERASE CBUA0032-RELATED"/>
    <property type="match status" value="1"/>
</dbReference>
<organism evidence="6 7">
    <name type="scientific">Pueribacillus theae</name>
    <dbReference type="NCBI Taxonomy" id="2171751"/>
    <lineage>
        <taxon>Bacteria</taxon>
        <taxon>Bacillati</taxon>
        <taxon>Bacillota</taxon>
        <taxon>Bacilli</taxon>
        <taxon>Bacillales</taxon>
        <taxon>Bacillaceae</taxon>
        <taxon>Pueribacillus</taxon>
    </lineage>
</organism>
<name>A0A2U1JYN9_9BACI</name>
<dbReference type="SUPFAM" id="SSF56300">
    <property type="entry name" value="Metallo-dependent phosphatases"/>
    <property type="match status" value="1"/>
</dbReference>
<dbReference type="Proteomes" id="UP000245998">
    <property type="component" value="Unassembled WGS sequence"/>
</dbReference>
<proteinExistence type="inferred from homology"/>
<accession>A0A2U1JYN9</accession>
<keyword evidence="2" id="KW-0378">Hydrolase</keyword>
<evidence type="ECO:0000256" key="1">
    <source>
        <dbReference type="ARBA" id="ARBA00022723"/>
    </source>
</evidence>
<gene>
    <name evidence="6" type="ORF">DCC39_11540</name>
</gene>
<evidence type="ECO:0000256" key="4">
    <source>
        <dbReference type="ARBA" id="ARBA00025742"/>
    </source>
</evidence>
<keyword evidence="3" id="KW-0408">Iron</keyword>
<dbReference type="AlphaFoldDB" id="A0A2U1JYN9"/>
<dbReference type="GO" id="GO:0016787">
    <property type="term" value="F:hydrolase activity"/>
    <property type="evidence" value="ECO:0007669"/>
    <property type="project" value="UniProtKB-KW"/>
</dbReference>
<evidence type="ECO:0000256" key="3">
    <source>
        <dbReference type="ARBA" id="ARBA00023004"/>
    </source>
</evidence>
<comment type="similarity">
    <text evidence="4">Belongs to the cyclic nucleotide phosphodiesterase class-III family.</text>
</comment>
<comment type="caution">
    <text evidence="6">The sequence shown here is derived from an EMBL/GenBank/DDBJ whole genome shotgun (WGS) entry which is preliminary data.</text>
</comment>
<dbReference type="InterPro" id="IPR029052">
    <property type="entry name" value="Metallo-depent_PP-like"/>
</dbReference>
<protein>
    <recommendedName>
        <fullName evidence="5">Calcineurin-like phosphoesterase domain-containing protein</fullName>
    </recommendedName>
</protein>
<sequence>MTELKFLHVTDTHILQNKQDGLYQVLDRPNENPVDQFKKVLNYANAMSDSLDFILISGDLVHEGGVEDYRFFKKLIEETTTLPVYVALGNHDVTEAYWEGYENILNCQDNLFYEKTIRGYRMVVLDSSHDKSGIGMVDARQLSWLEEILQSPAEKGTFIVVHHPPEVGEFSGIHHLKNSDELMAKIKNTDVMAVLSGHTHQNKISLFKNICISVAEGTAFGVELTDEHMHITNKVGFNLCTLNENGIDIRQMRMPEELTTLSSIEMKKVLHS</sequence>
<keyword evidence="7" id="KW-1185">Reference proteome</keyword>
<dbReference type="Gene3D" id="3.60.21.10">
    <property type="match status" value="1"/>
</dbReference>
<evidence type="ECO:0000313" key="6">
    <source>
        <dbReference type="EMBL" id="PWA10341.1"/>
    </source>
</evidence>
<dbReference type="InterPro" id="IPR004843">
    <property type="entry name" value="Calcineurin-like_PHP"/>
</dbReference>
<keyword evidence="1" id="KW-0479">Metal-binding</keyword>